<reference evidence="11 12" key="1">
    <citation type="journal article" date="2021" name="Sci. Rep.">
        <title>Genome sequencing of the multicellular alga Astrephomene provides insights into convergent evolution of germ-soma differentiation.</title>
        <authorList>
            <person name="Yamashita S."/>
            <person name="Yamamoto K."/>
            <person name="Matsuzaki R."/>
            <person name="Suzuki S."/>
            <person name="Yamaguchi H."/>
            <person name="Hirooka S."/>
            <person name="Minakuchi Y."/>
            <person name="Miyagishima S."/>
            <person name="Kawachi M."/>
            <person name="Toyoda A."/>
            <person name="Nozaki H."/>
        </authorList>
    </citation>
    <scope>NUCLEOTIDE SEQUENCE [LARGE SCALE GENOMIC DNA]</scope>
    <source>
        <strain evidence="11 12">NIES-4017</strain>
    </source>
</reference>
<protein>
    <recommendedName>
        <fullName evidence="3">ubiquitinyl hydrolase 1</fullName>
        <ecNumber evidence="3">3.4.19.12</ecNumber>
    </recommendedName>
</protein>
<accession>A0AAD3DYI3</accession>
<dbReference type="GO" id="GO:0006508">
    <property type="term" value="P:proteolysis"/>
    <property type="evidence" value="ECO:0007669"/>
    <property type="project" value="UniProtKB-KW"/>
</dbReference>
<comment type="similarity">
    <text evidence="2">Belongs to the peptidase C19 family.</text>
</comment>
<dbReference type="Pfam" id="PF14533">
    <property type="entry name" value="USP7_C2"/>
    <property type="match status" value="1"/>
</dbReference>
<comment type="caution">
    <text evidence="11">The sequence shown here is derived from an EMBL/GenBank/DDBJ whole genome shotgun (WGS) entry which is preliminary data.</text>
</comment>
<dbReference type="Proteomes" id="UP001054857">
    <property type="component" value="Unassembled WGS sequence"/>
</dbReference>
<keyword evidence="6" id="KW-0378">Hydrolase</keyword>
<dbReference type="AlphaFoldDB" id="A0AAD3DYI3"/>
<keyword evidence="4" id="KW-0645">Protease</keyword>
<dbReference type="EC" id="3.4.19.12" evidence="3"/>
<evidence type="ECO:0000256" key="1">
    <source>
        <dbReference type="ARBA" id="ARBA00000707"/>
    </source>
</evidence>
<evidence type="ECO:0000259" key="9">
    <source>
        <dbReference type="Pfam" id="PF12436"/>
    </source>
</evidence>
<gene>
    <name evidence="11" type="ORF">Agub_g12580</name>
</gene>
<evidence type="ECO:0000259" key="10">
    <source>
        <dbReference type="Pfam" id="PF14533"/>
    </source>
</evidence>
<evidence type="ECO:0000256" key="4">
    <source>
        <dbReference type="ARBA" id="ARBA00022670"/>
    </source>
</evidence>
<feature type="domain" description="Ubiquitin carboxyl-terminal hydrolase 7 ICP0-binding" evidence="9">
    <location>
        <begin position="2"/>
        <end position="119"/>
    </location>
</feature>
<proteinExistence type="inferred from homology"/>
<dbReference type="EMBL" id="BMAR01000037">
    <property type="protein sequence ID" value="GFR50369.1"/>
    <property type="molecule type" value="Genomic_DNA"/>
</dbReference>
<evidence type="ECO:0000313" key="11">
    <source>
        <dbReference type="EMBL" id="GFR50369.1"/>
    </source>
</evidence>
<evidence type="ECO:0000313" key="12">
    <source>
        <dbReference type="Proteomes" id="UP001054857"/>
    </source>
</evidence>
<name>A0AAD3DYI3_9CHLO</name>
<evidence type="ECO:0000256" key="5">
    <source>
        <dbReference type="ARBA" id="ARBA00022786"/>
    </source>
</evidence>
<keyword evidence="5" id="KW-0833">Ubl conjugation pathway</keyword>
<feature type="compositionally biased region" description="Low complexity" evidence="8">
    <location>
        <begin position="242"/>
        <end position="260"/>
    </location>
</feature>
<evidence type="ECO:0000256" key="7">
    <source>
        <dbReference type="ARBA" id="ARBA00022807"/>
    </source>
</evidence>
<organism evidence="11 12">
    <name type="scientific">Astrephomene gubernaculifera</name>
    <dbReference type="NCBI Taxonomy" id="47775"/>
    <lineage>
        <taxon>Eukaryota</taxon>
        <taxon>Viridiplantae</taxon>
        <taxon>Chlorophyta</taxon>
        <taxon>core chlorophytes</taxon>
        <taxon>Chlorophyceae</taxon>
        <taxon>CS clade</taxon>
        <taxon>Chlamydomonadales</taxon>
        <taxon>Astrephomenaceae</taxon>
        <taxon>Astrephomene</taxon>
    </lineage>
</organism>
<sequence>RKTLAESELQHGDVLIYQRQLPPELAAQVRYPTVDKYLVYVQNRRQVHFKRLEEPAAPPTVSLELLRTATYDEVCASLATALSLPDPTKLRLTRHNYFSCQPQRTAVKWRAAPSLDSLLTHGSHTVDTLYYEVLDLPLEEMEQLKTVKVSFHNERGEFVGEQHSLRLRRETTVADLLTELGTRLQQAAAAAAANRAAAAAAAATGGSQPAEASVGAVSGGNGDAAADQQQRLSQGGTGNGGAAVAAAAGPQPLSQAQQAQQQADEAALAAAAELVAAGRPMRLMELIQNKLYKVADPSETLDALNEAYWQLRAEFIPADQLADGLSGSDYLVHAAHMLLPPLPPKAAAYLAAQQQQQAAAAAAGTAGVSTEEAVATAVRGAGKAETSPQGRGTSGGAVPMEAEGGGGGSVKEDMEEDEAEGGERQGGDEAGQENGGGGGADRGAAAAEELREGREELERALAENMPGAAFGDPLLLRVPEGETMAQLRARIQALFNVPPADFARWQLIFVGTRPPNAVLQPSDNLTNYLSGHHNKLAVQATADAATGGQTNAYLMDPNKLTLAILHDDRGVGNGRRQPPASSRYAHEKPVKIYG</sequence>
<keyword evidence="7" id="KW-0788">Thiol protease</keyword>
<feature type="region of interest" description="Disordered" evidence="8">
    <location>
        <begin position="205"/>
        <end position="260"/>
    </location>
</feature>
<feature type="region of interest" description="Disordered" evidence="8">
    <location>
        <begin position="379"/>
        <end position="455"/>
    </location>
</feature>
<comment type="catalytic activity">
    <reaction evidence="1">
        <text>Thiol-dependent hydrolysis of ester, thioester, amide, peptide and isopeptide bonds formed by the C-terminal Gly of ubiquitin (a 76-residue protein attached to proteins as an intracellular targeting signal).</text>
        <dbReference type="EC" id="3.4.19.12"/>
    </reaction>
</comment>
<feature type="non-terminal residue" evidence="11">
    <location>
        <position position="594"/>
    </location>
</feature>
<dbReference type="Pfam" id="PF12436">
    <property type="entry name" value="USP7_ICP0_bdg"/>
    <property type="match status" value="1"/>
</dbReference>
<evidence type="ECO:0000256" key="6">
    <source>
        <dbReference type="ARBA" id="ARBA00022801"/>
    </source>
</evidence>
<evidence type="ECO:0000256" key="2">
    <source>
        <dbReference type="ARBA" id="ARBA00009085"/>
    </source>
</evidence>
<dbReference type="InterPro" id="IPR024729">
    <property type="entry name" value="USP7_ICP0-binding_dom"/>
</dbReference>
<dbReference type="InterPro" id="IPR029346">
    <property type="entry name" value="USP_C"/>
</dbReference>
<dbReference type="Gene3D" id="3.10.20.90">
    <property type="entry name" value="Phosphatidylinositol 3-kinase Catalytic Subunit, Chain A, domain 1"/>
    <property type="match status" value="1"/>
</dbReference>
<dbReference type="GO" id="GO:0004843">
    <property type="term" value="F:cysteine-type deubiquitinase activity"/>
    <property type="evidence" value="ECO:0007669"/>
    <property type="project" value="UniProtKB-EC"/>
</dbReference>
<feature type="domain" description="Ubiquitin carboxyl-terminal hydrolase C-terminal" evidence="10">
    <location>
        <begin position="128"/>
        <end position="185"/>
    </location>
</feature>
<evidence type="ECO:0000256" key="3">
    <source>
        <dbReference type="ARBA" id="ARBA00012759"/>
    </source>
</evidence>
<keyword evidence="12" id="KW-1185">Reference proteome</keyword>
<evidence type="ECO:0000256" key="8">
    <source>
        <dbReference type="SAM" id="MobiDB-lite"/>
    </source>
</evidence>